<dbReference type="SUPFAM" id="SSF50249">
    <property type="entry name" value="Nucleic acid-binding proteins"/>
    <property type="match status" value="1"/>
</dbReference>
<dbReference type="Pfam" id="PF12172">
    <property type="entry name" value="zf-ChsH2"/>
    <property type="match status" value="1"/>
</dbReference>
<dbReference type="EMBL" id="NKDB02000006">
    <property type="protein sequence ID" value="RKJ94133.1"/>
    <property type="molecule type" value="Genomic_DNA"/>
</dbReference>
<dbReference type="Pfam" id="PF01796">
    <property type="entry name" value="OB_ChsH2_C"/>
    <property type="match status" value="1"/>
</dbReference>
<accession>A0A3R7EBQ4</accession>
<evidence type="ECO:0008006" key="5">
    <source>
        <dbReference type="Google" id="ProtNLM"/>
    </source>
</evidence>
<dbReference type="AlphaFoldDB" id="A0A3R7EBQ4"/>
<dbReference type="InterPro" id="IPR052513">
    <property type="entry name" value="Thioester_dehydratase-like"/>
</dbReference>
<proteinExistence type="predicted"/>
<sequence length="132" mass="14602">MNNAHALAGDPYVAAFPENLPFWEAAARGTLLLPRCTGCGQAHWHPRPHCPYCRSDAVRWEEASGRGTIHACTVIRRPDSHYVLAYVQVEEGPLMMTNIIDAAPEDLHIGMAVRCDFRATAEGRHAPVFRPA</sequence>
<dbReference type="PANTHER" id="PTHR34075:SF5">
    <property type="entry name" value="BLR3430 PROTEIN"/>
    <property type="match status" value="1"/>
</dbReference>
<dbReference type="InterPro" id="IPR022002">
    <property type="entry name" value="ChsH2_Znr"/>
</dbReference>
<evidence type="ECO:0000259" key="1">
    <source>
        <dbReference type="Pfam" id="PF01796"/>
    </source>
</evidence>
<dbReference type="Gene3D" id="6.10.30.10">
    <property type="match status" value="1"/>
</dbReference>
<gene>
    <name evidence="3" type="ORF">CE154_020735</name>
</gene>
<dbReference type="InterPro" id="IPR002878">
    <property type="entry name" value="ChsH2_C"/>
</dbReference>
<reference evidence="3 4" key="1">
    <citation type="submission" date="2018-09" db="EMBL/GenBank/DDBJ databases">
        <title>Genome comparison of Alicycliphilus sp. BQ1, a polyurethanolytic bacterium, with its closest phylogenetic relatives Alicycliphilus denitrificans BC and K601, unable to attack polyurethane.</title>
        <authorList>
            <person name="Loza-Tavera H."/>
            <person name="Lozano L."/>
            <person name="Cevallos M."/>
            <person name="Maya-Lucas O."/>
            <person name="Garcia-Mena J."/>
            <person name="Hernandez J."/>
        </authorList>
    </citation>
    <scope>NUCLEOTIDE SEQUENCE [LARGE SCALE GENOMIC DNA]</scope>
    <source>
        <strain evidence="3 4">BQ1</strain>
    </source>
</reference>
<feature type="domain" description="ChsH2 C-terminal OB-fold" evidence="1">
    <location>
        <begin position="60"/>
        <end position="118"/>
    </location>
</feature>
<dbReference type="RefSeq" id="WP_094437307.1">
    <property type="nucleotide sequence ID" value="NZ_NKDB02000006.1"/>
</dbReference>
<dbReference type="InterPro" id="IPR012340">
    <property type="entry name" value="NA-bd_OB-fold"/>
</dbReference>
<evidence type="ECO:0000313" key="4">
    <source>
        <dbReference type="Proteomes" id="UP000216225"/>
    </source>
</evidence>
<dbReference type="Proteomes" id="UP000216225">
    <property type="component" value="Unassembled WGS sequence"/>
</dbReference>
<name>A0A3R7EBQ4_9BURK</name>
<comment type="caution">
    <text evidence="3">The sequence shown here is derived from an EMBL/GenBank/DDBJ whole genome shotgun (WGS) entry which is preliminary data.</text>
</comment>
<evidence type="ECO:0000313" key="3">
    <source>
        <dbReference type="EMBL" id="RKJ94133.1"/>
    </source>
</evidence>
<protein>
    <recommendedName>
        <fullName evidence="5">Zn-ribbon domain-containing OB-fold protein</fullName>
    </recommendedName>
</protein>
<feature type="domain" description="ChsH2 rubredoxin-like zinc ribbon" evidence="2">
    <location>
        <begin position="23"/>
        <end position="58"/>
    </location>
</feature>
<evidence type="ECO:0000259" key="2">
    <source>
        <dbReference type="Pfam" id="PF12172"/>
    </source>
</evidence>
<dbReference type="PANTHER" id="PTHR34075">
    <property type="entry name" value="BLR3430 PROTEIN"/>
    <property type="match status" value="1"/>
</dbReference>
<organism evidence="3 4">
    <name type="scientific">Alicycliphilus denitrificans</name>
    <dbReference type="NCBI Taxonomy" id="179636"/>
    <lineage>
        <taxon>Bacteria</taxon>
        <taxon>Pseudomonadati</taxon>
        <taxon>Pseudomonadota</taxon>
        <taxon>Betaproteobacteria</taxon>
        <taxon>Burkholderiales</taxon>
        <taxon>Comamonadaceae</taxon>
        <taxon>Alicycliphilus</taxon>
    </lineage>
</organism>